<evidence type="ECO:0000313" key="11">
    <source>
        <dbReference type="Proteomes" id="UP001216907"/>
    </source>
</evidence>
<evidence type="ECO:0000313" key="10">
    <source>
        <dbReference type="EMBL" id="MDG3006536.1"/>
    </source>
</evidence>
<evidence type="ECO:0000256" key="6">
    <source>
        <dbReference type="ARBA" id="ARBA00023136"/>
    </source>
</evidence>
<dbReference type="InterPro" id="IPR051125">
    <property type="entry name" value="ABC-4/HrtB_transporter"/>
</dbReference>
<dbReference type="EMBL" id="JARRAG010000002">
    <property type="protein sequence ID" value="MDG3006536.1"/>
    <property type="molecule type" value="Genomic_DNA"/>
</dbReference>
<dbReference type="InterPro" id="IPR005891">
    <property type="entry name" value="DevC"/>
</dbReference>
<evidence type="ECO:0000256" key="5">
    <source>
        <dbReference type="ARBA" id="ARBA00022989"/>
    </source>
</evidence>
<feature type="transmembrane region" description="Helical" evidence="7">
    <location>
        <begin position="268"/>
        <end position="290"/>
    </location>
</feature>
<keyword evidence="2" id="KW-0813">Transport</keyword>
<evidence type="ECO:0000259" key="9">
    <source>
        <dbReference type="Pfam" id="PF12704"/>
    </source>
</evidence>
<keyword evidence="3" id="KW-1003">Cell membrane</keyword>
<keyword evidence="4 7" id="KW-0812">Transmembrane</keyword>
<keyword evidence="11" id="KW-1185">Reference proteome</keyword>
<dbReference type="RefSeq" id="WP_277862832.1">
    <property type="nucleotide sequence ID" value="NZ_JARRAG010000002.1"/>
</dbReference>
<dbReference type="NCBIfam" id="TIGR01185">
    <property type="entry name" value="devC"/>
    <property type="match status" value="1"/>
</dbReference>
<comment type="caution">
    <text evidence="10">The sequence shown here is derived from an EMBL/GenBank/DDBJ whole genome shotgun (WGS) entry which is preliminary data.</text>
</comment>
<comment type="subcellular location">
    <subcellularLocation>
        <location evidence="1">Cell membrane</location>
        <topology evidence="1">Multi-pass membrane protein</topology>
    </subcellularLocation>
</comment>
<protein>
    <submittedName>
        <fullName evidence="10">ABC transporter permease DevC</fullName>
    </submittedName>
</protein>
<feature type="transmembrane region" description="Helical" evidence="7">
    <location>
        <begin position="358"/>
        <end position="376"/>
    </location>
</feature>
<reference evidence="10 11" key="1">
    <citation type="submission" date="2023-03" db="EMBL/GenBank/DDBJ databases">
        <title>Paludisphaera mucosa sp. nov. a novel planctomycete from northern fen.</title>
        <authorList>
            <person name="Ivanova A."/>
        </authorList>
    </citation>
    <scope>NUCLEOTIDE SEQUENCE [LARGE SCALE GENOMIC DNA]</scope>
    <source>
        <strain evidence="10 11">Pla2</strain>
    </source>
</reference>
<evidence type="ECO:0000256" key="2">
    <source>
        <dbReference type="ARBA" id="ARBA00022448"/>
    </source>
</evidence>
<evidence type="ECO:0000256" key="1">
    <source>
        <dbReference type="ARBA" id="ARBA00004651"/>
    </source>
</evidence>
<dbReference type="PIRSF" id="PIRSF031773">
    <property type="entry name" value="DevC"/>
    <property type="match status" value="1"/>
</dbReference>
<sequence>MHLGGRIPLAWRNLTEHRLRLLASVAGVAFATTLMFMENGFRKSILDSMVNVIERIDGQVVILSRTLYSLSVPFPFPLERIVQARDVEGVASSSPLYTVTRSSFWRNPETGGEERICVVAYPPQDDVLDIPVLKQNRALWSRPNTAMADERSRERQFGVFKTGQVSELAGKRFEIVGTFSLGINVQTNGNLVVSDQNLMTAFPELDGPSLLDRKVHVGVLRTKPGADPTRVRDAVAAALPPDVRVLTLDQFIARERDFWDKVAPIGTVFYIGVVMGFIVGSVICYQVLYSDISDRLPEFATLKAIGYSNYALYRVVLTQAFYLALLGYAAGLIVSFFLFQWVHRLTGLPMDVTRNNPYWILILTVLMCVGSGAYAARRLISADPAQLFA</sequence>
<keyword evidence="6 7" id="KW-0472">Membrane</keyword>
<name>A0ABT6FGA9_9BACT</name>
<organism evidence="10 11">
    <name type="scientific">Paludisphaera mucosa</name>
    <dbReference type="NCBI Taxonomy" id="3030827"/>
    <lineage>
        <taxon>Bacteria</taxon>
        <taxon>Pseudomonadati</taxon>
        <taxon>Planctomycetota</taxon>
        <taxon>Planctomycetia</taxon>
        <taxon>Isosphaerales</taxon>
        <taxon>Isosphaeraceae</taxon>
        <taxon>Paludisphaera</taxon>
    </lineage>
</organism>
<accession>A0ABT6FGA9</accession>
<keyword evidence="5 7" id="KW-1133">Transmembrane helix</keyword>
<dbReference type="InterPro" id="IPR003838">
    <property type="entry name" value="ABC3_permease_C"/>
</dbReference>
<feature type="domain" description="MacB-like periplasmic core" evidence="9">
    <location>
        <begin position="21"/>
        <end position="237"/>
    </location>
</feature>
<dbReference type="Pfam" id="PF02687">
    <property type="entry name" value="FtsX"/>
    <property type="match status" value="1"/>
</dbReference>
<evidence type="ECO:0000259" key="8">
    <source>
        <dbReference type="Pfam" id="PF02687"/>
    </source>
</evidence>
<evidence type="ECO:0000256" key="4">
    <source>
        <dbReference type="ARBA" id="ARBA00022692"/>
    </source>
</evidence>
<feature type="domain" description="ABC3 transporter permease C-terminal" evidence="8">
    <location>
        <begin position="272"/>
        <end position="384"/>
    </location>
</feature>
<feature type="transmembrane region" description="Helical" evidence="7">
    <location>
        <begin position="311"/>
        <end position="338"/>
    </location>
</feature>
<dbReference type="Pfam" id="PF12704">
    <property type="entry name" value="MacB_PCD"/>
    <property type="match status" value="1"/>
</dbReference>
<evidence type="ECO:0000256" key="7">
    <source>
        <dbReference type="SAM" id="Phobius"/>
    </source>
</evidence>
<dbReference type="PANTHER" id="PTHR43738:SF1">
    <property type="entry name" value="HEMIN TRANSPORT SYSTEM PERMEASE PROTEIN HRTB-RELATED"/>
    <property type="match status" value="1"/>
</dbReference>
<proteinExistence type="predicted"/>
<dbReference type="Proteomes" id="UP001216907">
    <property type="component" value="Unassembled WGS sequence"/>
</dbReference>
<evidence type="ECO:0000256" key="3">
    <source>
        <dbReference type="ARBA" id="ARBA00022475"/>
    </source>
</evidence>
<dbReference type="InterPro" id="IPR025857">
    <property type="entry name" value="MacB_PCD"/>
</dbReference>
<dbReference type="PANTHER" id="PTHR43738">
    <property type="entry name" value="ABC TRANSPORTER, MEMBRANE PROTEIN"/>
    <property type="match status" value="1"/>
</dbReference>
<gene>
    <name evidence="10" type="primary">devC</name>
    <name evidence="10" type="ORF">PZE19_22425</name>
</gene>